<feature type="signal peptide" evidence="2">
    <location>
        <begin position="1"/>
        <end position="35"/>
    </location>
</feature>
<keyword evidence="2" id="KW-0732">Signal</keyword>
<evidence type="ECO:0000313" key="4">
    <source>
        <dbReference type="Proteomes" id="UP000620559"/>
    </source>
</evidence>
<comment type="caution">
    <text evidence="3">The sequence shown here is derived from an EMBL/GenBank/DDBJ whole genome shotgun (WGS) entry which is preliminary data.</text>
</comment>
<dbReference type="AlphaFoldDB" id="A0A8J7F7Q2"/>
<feature type="region of interest" description="Disordered" evidence="1">
    <location>
        <begin position="38"/>
        <end position="71"/>
    </location>
</feature>
<dbReference type="EMBL" id="JADEWL010000037">
    <property type="protein sequence ID" value="MBE9213594.1"/>
    <property type="molecule type" value="Genomic_DNA"/>
</dbReference>
<dbReference type="RefSeq" id="WP_193920655.1">
    <property type="nucleotide sequence ID" value="NZ_JADEWL010000037.1"/>
</dbReference>
<evidence type="ECO:0000256" key="1">
    <source>
        <dbReference type="SAM" id="MobiDB-lite"/>
    </source>
</evidence>
<keyword evidence="4" id="KW-1185">Reference proteome</keyword>
<name>A0A8J7F7Q2_9CYAN</name>
<dbReference type="Proteomes" id="UP000620559">
    <property type="component" value="Unassembled WGS sequence"/>
</dbReference>
<gene>
    <name evidence="3" type="ORF">IQ247_13110</name>
</gene>
<accession>A0A8J7F7Q2</accession>
<evidence type="ECO:0008006" key="5">
    <source>
        <dbReference type="Google" id="ProtNLM"/>
    </source>
</evidence>
<proteinExistence type="predicted"/>
<protein>
    <recommendedName>
        <fullName evidence="5">Low temperature-induced protein</fullName>
    </recommendedName>
</protein>
<evidence type="ECO:0000313" key="3">
    <source>
        <dbReference type="EMBL" id="MBE9213594.1"/>
    </source>
</evidence>
<feature type="chain" id="PRO_5035148676" description="Low temperature-induced protein" evidence="2">
    <location>
        <begin position="36"/>
        <end position="119"/>
    </location>
</feature>
<sequence length="119" mass="12952">MNFTRFKLTSVRPLRFVVTALMCIMLLLSSALPAAAIGASKSSPNKGAEQLNEIQRKTEELTENNAPSNKRVIEESNKGLNEVQGAANAENMNNPSNSQSAVTVEDKVENFLEKITGDK</sequence>
<organism evidence="3 4">
    <name type="scientific">Plectonema cf. radiosum LEGE 06105</name>
    <dbReference type="NCBI Taxonomy" id="945769"/>
    <lineage>
        <taxon>Bacteria</taxon>
        <taxon>Bacillati</taxon>
        <taxon>Cyanobacteriota</taxon>
        <taxon>Cyanophyceae</taxon>
        <taxon>Oscillatoriophycideae</taxon>
        <taxon>Oscillatoriales</taxon>
        <taxon>Microcoleaceae</taxon>
        <taxon>Plectonema</taxon>
    </lineage>
</organism>
<reference evidence="3" key="1">
    <citation type="submission" date="2020-10" db="EMBL/GenBank/DDBJ databases">
        <authorList>
            <person name="Castelo-Branco R."/>
            <person name="Eusebio N."/>
            <person name="Adriana R."/>
            <person name="Vieira A."/>
            <person name="Brugerolle De Fraissinette N."/>
            <person name="Rezende De Castro R."/>
            <person name="Schneider M.P."/>
            <person name="Vasconcelos V."/>
            <person name="Leao P.N."/>
        </authorList>
    </citation>
    <scope>NUCLEOTIDE SEQUENCE</scope>
    <source>
        <strain evidence="3">LEGE 06105</strain>
    </source>
</reference>
<evidence type="ECO:0000256" key="2">
    <source>
        <dbReference type="SAM" id="SignalP"/>
    </source>
</evidence>